<comment type="similarity">
    <text evidence="1">Belongs to the 'phage' integrase family.</text>
</comment>
<dbReference type="PROSITE" id="PS51898">
    <property type="entry name" value="TYR_RECOMBINASE"/>
    <property type="match status" value="1"/>
</dbReference>
<dbReference type="InterPro" id="IPR011010">
    <property type="entry name" value="DNA_brk_join_enz"/>
</dbReference>
<dbReference type="InterPro" id="IPR022000">
    <property type="entry name" value="Min27-like_integrase_DNA_bind"/>
</dbReference>
<dbReference type="InterPro" id="IPR002104">
    <property type="entry name" value="Integrase_catalytic"/>
</dbReference>
<dbReference type="EMBL" id="LROM01000036">
    <property type="protein sequence ID" value="OFA08806.1"/>
    <property type="molecule type" value="Genomic_DNA"/>
</dbReference>
<dbReference type="PROSITE" id="PS51900">
    <property type="entry name" value="CB"/>
    <property type="match status" value="1"/>
</dbReference>
<evidence type="ECO:0000256" key="1">
    <source>
        <dbReference type="ARBA" id="ARBA00008857"/>
    </source>
</evidence>
<evidence type="ECO:0000256" key="4">
    <source>
        <dbReference type="ARBA" id="ARBA00023172"/>
    </source>
</evidence>
<evidence type="ECO:0000256" key="3">
    <source>
        <dbReference type="ARBA" id="ARBA00023125"/>
    </source>
</evidence>
<dbReference type="InterPro" id="IPR004107">
    <property type="entry name" value="Integrase_SAM-like_N"/>
</dbReference>
<dbReference type="PANTHER" id="PTHR30629">
    <property type="entry name" value="PROPHAGE INTEGRASE"/>
    <property type="match status" value="1"/>
</dbReference>
<dbReference type="Gene3D" id="1.10.150.130">
    <property type="match status" value="1"/>
</dbReference>
<dbReference type="Gene3D" id="1.10.443.10">
    <property type="entry name" value="Intergrase catalytic core"/>
    <property type="match status" value="1"/>
</dbReference>
<dbReference type="InterPro" id="IPR010998">
    <property type="entry name" value="Integrase_recombinase_N"/>
</dbReference>
<keyword evidence="3 5" id="KW-0238">DNA-binding</keyword>
<dbReference type="CDD" id="cd01189">
    <property type="entry name" value="INT_ICEBs1_C_like"/>
    <property type="match status" value="1"/>
</dbReference>
<gene>
    <name evidence="8" type="primary">xerC_5</name>
    <name evidence="8" type="ORF">DUPY_04820</name>
</gene>
<dbReference type="OrthoDB" id="5391994at2"/>
<dbReference type="Pfam" id="PF00589">
    <property type="entry name" value="Phage_integrase"/>
    <property type="match status" value="1"/>
</dbReference>
<proteinExistence type="inferred from homology"/>
<name>A0A1E7X6N6_9BURK</name>
<keyword evidence="9" id="KW-1185">Reference proteome</keyword>
<reference evidence="9" key="1">
    <citation type="journal article" date="2016" name="Front. Microbiol.">
        <title>Molecular Keys to the Janthinobacterium and Duganella spp. Interaction with the Plant Pathogen Fusarium graminearum.</title>
        <authorList>
            <person name="Haack F.S."/>
            <person name="Poehlein A."/>
            <person name="Kroger C."/>
            <person name="Voigt C.A."/>
            <person name="Piepenbring M."/>
            <person name="Bode H.B."/>
            <person name="Daniel R."/>
            <person name="Schafer W."/>
            <person name="Streit W.R."/>
        </authorList>
    </citation>
    <scope>NUCLEOTIDE SEQUENCE [LARGE SCALE GENOMIC DNA]</scope>
    <source>
        <strain evidence="9">T54</strain>
    </source>
</reference>
<dbReference type="PANTHER" id="PTHR30629:SF2">
    <property type="entry name" value="PROPHAGE INTEGRASE INTS-RELATED"/>
    <property type="match status" value="1"/>
</dbReference>
<dbReference type="PATRIC" id="fig|762836.4.peg.513"/>
<keyword evidence="4" id="KW-0233">DNA recombination</keyword>
<dbReference type="Proteomes" id="UP000175989">
    <property type="component" value="Unassembled WGS sequence"/>
</dbReference>
<dbReference type="GO" id="GO:0015074">
    <property type="term" value="P:DNA integration"/>
    <property type="evidence" value="ECO:0007669"/>
    <property type="project" value="UniProtKB-KW"/>
</dbReference>
<dbReference type="AlphaFoldDB" id="A0A1E7X6N6"/>
<dbReference type="GO" id="GO:0006310">
    <property type="term" value="P:DNA recombination"/>
    <property type="evidence" value="ECO:0007669"/>
    <property type="project" value="UniProtKB-KW"/>
</dbReference>
<evidence type="ECO:0000256" key="2">
    <source>
        <dbReference type="ARBA" id="ARBA00022908"/>
    </source>
</evidence>
<feature type="domain" description="Tyr recombinase" evidence="6">
    <location>
        <begin position="186"/>
        <end position="373"/>
    </location>
</feature>
<evidence type="ECO:0000313" key="8">
    <source>
        <dbReference type="EMBL" id="OFA08806.1"/>
    </source>
</evidence>
<evidence type="ECO:0000313" key="9">
    <source>
        <dbReference type="Proteomes" id="UP000175989"/>
    </source>
</evidence>
<dbReference type="Pfam" id="PF14659">
    <property type="entry name" value="Phage_int_SAM_3"/>
    <property type="match status" value="1"/>
</dbReference>
<dbReference type="InterPro" id="IPR050808">
    <property type="entry name" value="Phage_Integrase"/>
</dbReference>
<evidence type="ECO:0000259" key="7">
    <source>
        <dbReference type="PROSITE" id="PS51900"/>
    </source>
</evidence>
<organism evidence="8 9">
    <name type="scientific">Duganella phyllosphaerae</name>
    <dbReference type="NCBI Taxonomy" id="762836"/>
    <lineage>
        <taxon>Bacteria</taxon>
        <taxon>Pseudomonadati</taxon>
        <taxon>Pseudomonadota</taxon>
        <taxon>Betaproteobacteria</taxon>
        <taxon>Burkholderiales</taxon>
        <taxon>Oxalobacteraceae</taxon>
        <taxon>Telluria group</taxon>
        <taxon>Duganella</taxon>
    </lineage>
</organism>
<dbReference type="GO" id="GO:0003677">
    <property type="term" value="F:DNA binding"/>
    <property type="evidence" value="ECO:0007669"/>
    <property type="project" value="UniProtKB-UniRule"/>
</dbReference>
<accession>A0A1E7X6N6</accession>
<evidence type="ECO:0000256" key="5">
    <source>
        <dbReference type="PROSITE-ProRule" id="PRU01248"/>
    </source>
</evidence>
<protein>
    <submittedName>
        <fullName evidence="8">Tyrosine recombinase XerC</fullName>
    </submittedName>
</protein>
<dbReference type="InterPro" id="IPR013762">
    <property type="entry name" value="Integrase-like_cat_sf"/>
</dbReference>
<feature type="domain" description="Core-binding (CB)" evidence="7">
    <location>
        <begin position="78"/>
        <end position="161"/>
    </location>
</feature>
<sequence>MGRDGRGVKAASQSSIEITFTYKGARCRERIALQPTPANLKRAEHHRSAIMHAIATDSFDYTATFPNSNNAAKFADQRGDVELIESYLEAWLKRQKPHLKASGWDGYRKIVDGKLIPWFGKLKVSELKKKHMREKLQESTASNKTLANIQSVMRKALDDAINDELIDINPLANWCFSKIEPPKEEDEIDPFSKDEQAIILEQLTGQARNLIQFAFWTGMRTSELVALDWGDIDFVRSVVRVTRALTQKSKEAESTKTAAGRRDIKLLQPAVDALKLQKQHTWLRGAEVFQNPQTGQRWTGDQSIRKTLWTWALKRGGVRYRKPYQTRHTYASMMLSAGEHPMWVAKQMGHKDWTMIARVYGRWMPDADATAGNKAVGVFARSPSELLSNATV</sequence>
<evidence type="ECO:0000259" key="6">
    <source>
        <dbReference type="PROSITE" id="PS51898"/>
    </source>
</evidence>
<dbReference type="InterPro" id="IPR044068">
    <property type="entry name" value="CB"/>
</dbReference>
<dbReference type="Pfam" id="PF12167">
    <property type="entry name" value="Arm-DNA-bind_2"/>
    <property type="match status" value="1"/>
</dbReference>
<comment type="caution">
    <text evidence="8">The sequence shown here is derived from an EMBL/GenBank/DDBJ whole genome shotgun (WGS) entry which is preliminary data.</text>
</comment>
<dbReference type="SUPFAM" id="SSF56349">
    <property type="entry name" value="DNA breaking-rejoining enzymes"/>
    <property type="match status" value="1"/>
</dbReference>
<keyword evidence="2" id="KW-0229">DNA integration</keyword>